<dbReference type="AlphaFoldDB" id="A0A5C5XQP2"/>
<gene>
    <name evidence="3" type="primary">traC_2</name>
    <name evidence="3" type="ORF">Pan54_51570</name>
</gene>
<reference evidence="3 4" key="1">
    <citation type="submission" date="2019-02" db="EMBL/GenBank/DDBJ databases">
        <title>Deep-cultivation of Planctomycetes and their phenomic and genomic characterization uncovers novel biology.</title>
        <authorList>
            <person name="Wiegand S."/>
            <person name="Jogler M."/>
            <person name="Boedeker C."/>
            <person name="Pinto D."/>
            <person name="Vollmers J."/>
            <person name="Rivas-Marin E."/>
            <person name="Kohn T."/>
            <person name="Peeters S.H."/>
            <person name="Heuer A."/>
            <person name="Rast P."/>
            <person name="Oberbeckmann S."/>
            <person name="Bunk B."/>
            <person name="Jeske O."/>
            <person name="Meyerdierks A."/>
            <person name="Storesund J.E."/>
            <person name="Kallscheuer N."/>
            <person name="Luecker S."/>
            <person name="Lage O.M."/>
            <person name="Pohl T."/>
            <person name="Merkel B.J."/>
            <person name="Hornburger P."/>
            <person name="Mueller R.-W."/>
            <person name="Bruemmer F."/>
            <person name="Labrenz M."/>
            <person name="Spormann A.M."/>
            <person name="Op Den Camp H."/>
            <person name="Overmann J."/>
            <person name="Amann R."/>
            <person name="Jetten M.S.M."/>
            <person name="Mascher T."/>
            <person name="Medema M.H."/>
            <person name="Devos D.P."/>
            <person name="Kaster A.-K."/>
            <person name="Ovreas L."/>
            <person name="Rohde M."/>
            <person name="Galperin M.Y."/>
            <person name="Jogler C."/>
        </authorList>
    </citation>
    <scope>NUCLEOTIDE SEQUENCE [LARGE SCALE GENOMIC DNA]</scope>
    <source>
        <strain evidence="3 4">Pan54</strain>
    </source>
</reference>
<dbReference type="PIRSF" id="PIRSF037112">
    <property type="entry name" value="Antirestriction_ArdC"/>
    <property type="match status" value="1"/>
</dbReference>
<evidence type="ECO:0000313" key="3">
    <source>
        <dbReference type="EMBL" id="TWT64395.1"/>
    </source>
</evidence>
<keyword evidence="3" id="KW-0808">Transferase</keyword>
<sequence length="314" mass="35405">MPSNAQIRQDITNQIVASIESGNLPPWRKTWRSCPNSGWPVNVVSRKSYSGVNPILCMIASMRHGFQSKHWATFNQWSKMNGRVMKRPDHVKPGQWGTKVVFASRITKTKTDKHGQEVEDKFFVLKQYTIFCVDQVEGAHLNHLRAGYSADTRTEFEKLEHAEAVFAATNADVRHGGNECFYNPSLDYIQMPNRERFNAEYYESLSHEFVHWSLNERRLNWKASSEHSYAEEELVAEIGACFLASELGIPITETLDNHSAYLKGWLARMKGDAGFIFRASSAASRAADFVLSFSQELSSAEAEGAEATPAIAMS</sequence>
<dbReference type="InterPro" id="IPR041459">
    <property type="entry name" value="MPTase-PolyVal"/>
</dbReference>
<feature type="domain" description="N-terminal" evidence="1">
    <location>
        <begin position="6"/>
        <end position="131"/>
    </location>
</feature>
<accession>A0A5C5XQP2</accession>
<feature type="domain" description="Polyvalent protein metallopeptidase" evidence="2">
    <location>
        <begin position="160"/>
        <end position="281"/>
    </location>
</feature>
<dbReference type="Pfam" id="PF08401">
    <property type="entry name" value="ArdcN"/>
    <property type="match status" value="1"/>
</dbReference>
<organism evidence="3 4">
    <name type="scientific">Rubinisphaera italica</name>
    <dbReference type="NCBI Taxonomy" id="2527969"/>
    <lineage>
        <taxon>Bacteria</taxon>
        <taxon>Pseudomonadati</taxon>
        <taxon>Planctomycetota</taxon>
        <taxon>Planctomycetia</taxon>
        <taxon>Planctomycetales</taxon>
        <taxon>Planctomycetaceae</taxon>
        <taxon>Rubinisphaera</taxon>
    </lineage>
</organism>
<keyword evidence="3" id="KW-0548">Nucleotidyltransferase</keyword>
<dbReference type="EC" id="2.7.7.-" evidence="3"/>
<dbReference type="Pfam" id="PF18818">
    <property type="entry name" value="MPTase-PolyVal"/>
    <property type="match status" value="1"/>
</dbReference>
<protein>
    <submittedName>
        <fullName evidence="3">DNA primase TraC</fullName>
        <ecNumber evidence="3">2.7.7.-</ecNumber>
    </submittedName>
</protein>
<dbReference type="EMBL" id="SJPG01000001">
    <property type="protein sequence ID" value="TWT64395.1"/>
    <property type="molecule type" value="Genomic_DNA"/>
</dbReference>
<keyword evidence="4" id="KW-1185">Reference proteome</keyword>
<evidence type="ECO:0000313" key="4">
    <source>
        <dbReference type="Proteomes" id="UP000316095"/>
    </source>
</evidence>
<dbReference type="InterPro" id="IPR017113">
    <property type="entry name" value="Antirestriction_ArdC"/>
</dbReference>
<dbReference type="RefSeq" id="WP_146506110.1">
    <property type="nucleotide sequence ID" value="NZ_SJPG01000001.1"/>
</dbReference>
<dbReference type="GO" id="GO:0016779">
    <property type="term" value="F:nucleotidyltransferase activity"/>
    <property type="evidence" value="ECO:0007669"/>
    <property type="project" value="UniProtKB-KW"/>
</dbReference>
<comment type="caution">
    <text evidence="3">The sequence shown here is derived from an EMBL/GenBank/DDBJ whole genome shotgun (WGS) entry which is preliminary data.</text>
</comment>
<dbReference type="OrthoDB" id="9792687at2"/>
<evidence type="ECO:0000259" key="2">
    <source>
        <dbReference type="Pfam" id="PF18818"/>
    </source>
</evidence>
<dbReference type="InterPro" id="IPR013610">
    <property type="entry name" value="ArdC_N"/>
</dbReference>
<evidence type="ECO:0000259" key="1">
    <source>
        <dbReference type="Pfam" id="PF08401"/>
    </source>
</evidence>
<dbReference type="Proteomes" id="UP000316095">
    <property type="component" value="Unassembled WGS sequence"/>
</dbReference>
<dbReference type="GO" id="GO:0003697">
    <property type="term" value="F:single-stranded DNA binding"/>
    <property type="evidence" value="ECO:0007669"/>
    <property type="project" value="InterPro"/>
</dbReference>
<name>A0A5C5XQP2_9PLAN</name>
<proteinExistence type="predicted"/>